<feature type="compositionally biased region" description="Polar residues" evidence="1">
    <location>
        <begin position="65"/>
        <end position="74"/>
    </location>
</feature>
<organism evidence="2 3">
    <name type="scientific">Ectobacillus funiculus</name>
    <dbReference type="NCBI Taxonomy" id="137993"/>
    <lineage>
        <taxon>Bacteria</taxon>
        <taxon>Bacillati</taxon>
        <taxon>Bacillota</taxon>
        <taxon>Bacilli</taxon>
        <taxon>Bacillales</taxon>
        <taxon>Bacillaceae</taxon>
        <taxon>Ectobacillus</taxon>
    </lineage>
</organism>
<evidence type="ECO:0000256" key="1">
    <source>
        <dbReference type="SAM" id="MobiDB-lite"/>
    </source>
</evidence>
<proteinExistence type="predicted"/>
<dbReference type="EMBL" id="JBHMAF010000171">
    <property type="protein sequence ID" value="MFB9760849.1"/>
    <property type="molecule type" value="Genomic_DNA"/>
</dbReference>
<dbReference type="RefSeq" id="WP_379951126.1">
    <property type="nucleotide sequence ID" value="NZ_JBHMAF010000171.1"/>
</dbReference>
<dbReference type="Proteomes" id="UP001589609">
    <property type="component" value="Unassembled WGS sequence"/>
</dbReference>
<comment type="caution">
    <text evidence="2">The sequence shown here is derived from an EMBL/GenBank/DDBJ whole genome shotgun (WGS) entry which is preliminary data.</text>
</comment>
<feature type="region of interest" description="Disordered" evidence="1">
    <location>
        <begin position="44"/>
        <end position="74"/>
    </location>
</feature>
<evidence type="ECO:0000313" key="3">
    <source>
        <dbReference type="Proteomes" id="UP001589609"/>
    </source>
</evidence>
<sequence>MKKFFSWKRSKKGFVSFGTALGLAFAVFDPAVNKPESKQMLQLKENTDDDCTDEKNVPVDINDPTLYNNKNSTS</sequence>
<evidence type="ECO:0008006" key="4">
    <source>
        <dbReference type="Google" id="ProtNLM"/>
    </source>
</evidence>
<accession>A0ABV5WJP9</accession>
<keyword evidence="3" id="KW-1185">Reference proteome</keyword>
<name>A0ABV5WJP9_9BACI</name>
<gene>
    <name evidence="2" type="ORF">ACFFMS_21485</name>
</gene>
<reference evidence="2 3" key="1">
    <citation type="submission" date="2024-09" db="EMBL/GenBank/DDBJ databases">
        <authorList>
            <person name="Sun Q."/>
            <person name="Mori K."/>
        </authorList>
    </citation>
    <scope>NUCLEOTIDE SEQUENCE [LARGE SCALE GENOMIC DNA]</scope>
    <source>
        <strain evidence="2 3">JCM 11201</strain>
    </source>
</reference>
<protein>
    <recommendedName>
        <fullName evidence="4">YSIRK-type signal peptide-containing protein</fullName>
    </recommendedName>
</protein>
<evidence type="ECO:0000313" key="2">
    <source>
        <dbReference type="EMBL" id="MFB9760849.1"/>
    </source>
</evidence>